<dbReference type="InterPro" id="IPR056884">
    <property type="entry name" value="NPHP3-like_N"/>
</dbReference>
<evidence type="ECO:0000313" key="3">
    <source>
        <dbReference type="EMBL" id="KAF8912244.1"/>
    </source>
</evidence>
<dbReference type="Pfam" id="PF24883">
    <property type="entry name" value="NPHP3_N"/>
    <property type="match status" value="1"/>
</dbReference>
<dbReference type="PANTHER" id="PTHR10039">
    <property type="entry name" value="AMELOGENIN"/>
    <property type="match status" value="1"/>
</dbReference>
<evidence type="ECO:0000259" key="2">
    <source>
        <dbReference type="PROSITE" id="PS50837"/>
    </source>
</evidence>
<dbReference type="InterPro" id="IPR027417">
    <property type="entry name" value="P-loop_NTPase"/>
</dbReference>
<dbReference type="Proteomes" id="UP000724874">
    <property type="component" value="Unassembled WGS sequence"/>
</dbReference>
<dbReference type="SUPFAM" id="SSF52540">
    <property type="entry name" value="P-loop containing nucleoside triphosphate hydrolases"/>
    <property type="match status" value="1"/>
</dbReference>
<dbReference type="EMBL" id="JADNYJ010000003">
    <property type="protein sequence ID" value="KAF8912244.1"/>
    <property type="molecule type" value="Genomic_DNA"/>
</dbReference>
<dbReference type="OrthoDB" id="163438at2759"/>
<sequence>MWLHGSAGVGKTTIMHTIAEIMEGKGCLLGSFFFRRTGDRCNTTQFFIPTLAYQLALSMPETRELIERAIEDDPLIFTHKLQVQMQMLLIWPIKAALQGESSASRHGRVLVIDGLDECQGTKKQLEVLKTLYKATAELPSSIVILIASRPESHIQNKFDTVLRRASALVLNDIRSVHTDIERYYIEKFREIKQQHPLRANIPPFWPSYSAINKLVQRAAGEFMYATIAIRFISAQRKHPVKQLDIVLGATARRVENIDHVLDSLYVTVFSTYKKDDLPAVLLILGSILTTSYSPIPAPSFWDRLLGLQTGRVGRLLLGQESLFSVGHDQSTYSFKPSKKPLLSVQIYHASLRDFLFDSSRSGRFFVDRGILLEKLAKRCIYLLFTPDVDIQNYIFARISYLLNDAKLTSELHDTIQGSPAGSALTSSYSWYPSVIDPFCLQWIYPEYLTAIQKLRFEDKDNLYLTSLLPSYQGHLRQRLEPCLESEMLTFIILVYCLSEPSYTFQELVDIFFEELPVLKVELINLDREHGLNLYGCRKPTFGPAAERKVEDLWQILKANIASTISQLESNGDCYYTAARHLVRCFMLTTTVHGDTRNPEVGFEI</sequence>
<gene>
    <name evidence="3" type="ORF">CPB84DRAFT_1841915</name>
</gene>
<reference evidence="3" key="1">
    <citation type="submission" date="2020-11" db="EMBL/GenBank/DDBJ databases">
        <authorList>
            <consortium name="DOE Joint Genome Institute"/>
            <person name="Ahrendt S."/>
            <person name="Riley R."/>
            <person name="Andreopoulos W."/>
            <person name="LaButti K."/>
            <person name="Pangilinan J."/>
            <person name="Ruiz-duenas F.J."/>
            <person name="Barrasa J.M."/>
            <person name="Sanchez-Garcia M."/>
            <person name="Camarero S."/>
            <person name="Miyauchi S."/>
            <person name="Serrano A."/>
            <person name="Linde D."/>
            <person name="Babiker R."/>
            <person name="Drula E."/>
            <person name="Ayuso-Fernandez I."/>
            <person name="Pacheco R."/>
            <person name="Padilla G."/>
            <person name="Ferreira P."/>
            <person name="Barriuso J."/>
            <person name="Kellner H."/>
            <person name="Castanera R."/>
            <person name="Alfaro M."/>
            <person name="Ramirez L."/>
            <person name="Pisabarro A.G."/>
            <person name="Kuo A."/>
            <person name="Tritt A."/>
            <person name="Lipzen A."/>
            <person name="He G."/>
            <person name="Yan M."/>
            <person name="Ng V."/>
            <person name="Cullen D."/>
            <person name="Martin F."/>
            <person name="Rosso M.-N."/>
            <person name="Henrissat B."/>
            <person name="Hibbett D."/>
            <person name="Martinez A.T."/>
            <person name="Grigoriev I.V."/>
        </authorList>
    </citation>
    <scope>NUCLEOTIDE SEQUENCE</scope>
    <source>
        <strain evidence="3">AH 44721</strain>
    </source>
</reference>
<organism evidence="3 4">
    <name type="scientific">Gymnopilus junonius</name>
    <name type="common">Spectacular rustgill mushroom</name>
    <name type="synonym">Gymnopilus spectabilis subsp. junonius</name>
    <dbReference type="NCBI Taxonomy" id="109634"/>
    <lineage>
        <taxon>Eukaryota</taxon>
        <taxon>Fungi</taxon>
        <taxon>Dikarya</taxon>
        <taxon>Basidiomycota</taxon>
        <taxon>Agaricomycotina</taxon>
        <taxon>Agaricomycetes</taxon>
        <taxon>Agaricomycetidae</taxon>
        <taxon>Agaricales</taxon>
        <taxon>Agaricineae</taxon>
        <taxon>Hymenogastraceae</taxon>
        <taxon>Gymnopilus</taxon>
    </lineage>
</organism>
<dbReference type="Gene3D" id="3.40.50.300">
    <property type="entry name" value="P-loop containing nucleotide triphosphate hydrolases"/>
    <property type="match status" value="1"/>
</dbReference>
<accession>A0A9P5P2X5</accession>
<protein>
    <recommendedName>
        <fullName evidence="2">NACHT domain-containing protein</fullName>
    </recommendedName>
</protein>
<name>A0A9P5P2X5_GYMJU</name>
<dbReference type="PROSITE" id="PS50837">
    <property type="entry name" value="NACHT"/>
    <property type="match status" value="1"/>
</dbReference>
<dbReference type="AlphaFoldDB" id="A0A9P5P2X5"/>
<keyword evidence="4" id="KW-1185">Reference proteome</keyword>
<keyword evidence="1" id="KW-0677">Repeat</keyword>
<feature type="domain" description="NACHT" evidence="2">
    <location>
        <begin position="1"/>
        <end position="152"/>
    </location>
</feature>
<proteinExistence type="predicted"/>
<evidence type="ECO:0000256" key="1">
    <source>
        <dbReference type="ARBA" id="ARBA00022737"/>
    </source>
</evidence>
<evidence type="ECO:0000313" key="4">
    <source>
        <dbReference type="Proteomes" id="UP000724874"/>
    </source>
</evidence>
<comment type="caution">
    <text evidence="3">The sequence shown here is derived from an EMBL/GenBank/DDBJ whole genome shotgun (WGS) entry which is preliminary data.</text>
</comment>
<dbReference type="InterPro" id="IPR007111">
    <property type="entry name" value="NACHT_NTPase"/>
</dbReference>
<dbReference type="PANTHER" id="PTHR10039:SF14">
    <property type="entry name" value="NACHT DOMAIN-CONTAINING PROTEIN"/>
    <property type="match status" value="1"/>
</dbReference>